<dbReference type="Pfam" id="PF00501">
    <property type="entry name" value="AMP-binding"/>
    <property type="match status" value="1"/>
</dbReference>
<dbReference type="Pfam" id="PF13193">
    <property type="entry name" value="AMP-binding_C"/>
    <property type="match status" value="1"/>
</dbReference>
<dbReference type="EMBL" id="WQNF01000003">
    <property type="protein sequence ID" value="MVT64675.1"/>
    <property type="molecule type" value="Genomic_DNA"/>
</dbReference>
<evidence type="ECO:0000256" key="1">
    <source>
        <dbReference type="ARBA" id="ARBA00006432"/>
    </source>
</evidence>
<dbReference type="InterPro" id="IPR045851">
    <property type="entry name" value="AMP-bd_C_sf"/>
</dbReference>
<evidence type="ECO:0000256" key="4">
    <source>
        <dbReference type="ARBA" id="ARBA00066616"/>
    </source>
</evidence>
<keyword evidence="2" id="KW-0436">Ligase</keyword>
<reference evidence="8 9" key="1">
    <citation type="submission" date="2019-12" db="EMBL/GenBank/DDBJ databases">
        <title>Draft genome sequences Bradyrhizobium cajani AMBPC1010, Bradyrhizobium pachyrhizi AMBPC1040 and Bradyrhizobium yuanmingense ALSPC3051, three plant growth promoting strains isolated from nodules of Cajanus cajan L. in Dominican Republic.</title>
        <authorList>
            <person name="Flores-Felix J.D."/>
            <person name="Araujo J."/>
            <person name="Diaz-Alcantara C."/>
            <person name="Gonzalez-Andres F."/>
            <person name="Velazquez E."/>
        </authorList>
    </citation>
    <scope>NUCLEOTIDE SEQUENCE [LARGE SCALE GENOMIC DNA]</scope>
    <source>
        <strain evidence="8 9">1040</strain>
    </source>
</reference>
<organism evidence="8 9">
    <name type="scientific">Bradyrhizobium pachyrhizi</name>
    <dbReference type="NCBI Taxonomy" id="280333"/>
    <lineage>
        <taxon>Bacteria</taxon>
        <taxon>Pseudomonadati</taxon>
        <taxon>Pseudomonadota</taxon>
        <taxon>Alphaproteobacteria</taxon>
        <taxon>Hyphomicrobiales</taxon>
        <taxon>Nitrobacteraceae</taxon>
        <taxon>Bradyrhizobium</taxon>
    </lineage>
</organism>
<dbReference type="Proteomes" id="UP000436468">
    <property type="component" value="Unassembled WGS sequence"/>
</dbReference>
<dbReference type="GO" id="GO:0031956">
    <property type="term" value="F:medium-chain fatty acid-CoA ligase activity"/>
    <property type="evidence" value="ECO:0007669"/>
    <property type="project" value="TreeGrafter"/>
</dbReference>
<evidence type="ECO:0000256" key="5">
    <source>
        <dbReference type="ARBA" id="ARBA00067668"/>
    </source>
</evidence>
<name>A0A844SGJ8_9BRAD</name>
<dbReference type="RefSeq" id="WP_157341764.1">
    <property type="nucleotide sequence ID" value="NZ_WQNF01000003.1"/>
</dbReference>
<dbReference type="InterPro" id="IPR042099">
    <property type="entry name" value="ANL_N_sf"/>
</dbReference>
<gene>
    <name evidence="8" type="ORF">GPL21_06055</name>
</gene>
<evidence type="ECO:0000259" key="7">
    <source>
        <dbReference type="Pfam" id="PF13193"/>
    </source>
</evidence>
<dbReference type="Gene3D" id="3.30.300.30">
    <property type="match status" value="1"/>
</dbReference>
<dbReference type="InterPro" id="IPR000873">
    <property type="entry name" value="AMP-dep_synth/lig_dom"/>
</dbReference>
<dbReference type="AlphaFoldDB" id="A0A844SGJ8"/>
<feature type="domain" description="AMP-dependent synthetase/ligase" evidence="6">
    <location>
        <begin position="15"/>
        <end position="377"/>
    </location>
</feature>
<evidence type="ECO:0000256" key="2">
    <source>
        <dbReference type="ARBA" id="ARBA00022598"/>
    </source>
</evidence>
<feature type="domain" description="AMP-binding enzyme C-terminal" evidence="7">
    <location>
        <begin position="427"/>
        <end position="501"/>
    </location>
</feature>
<dbReference type="EC" id="6.2.1.44" evidence="4"/>
<dbReference type="PANTHER" id="PTHR43201:SF5">
    <property type="entry name" value="MEDIUM-CHAIN ACYL-COA LIGASE ACSF2, MITOCHONDRIAL"/>
    <property type="match status" value="1"/>
</dbReference>
<accession>A0A844SGJ8</accession>
<evidence type="ECO:0000256" key="3">
    <source>
        <dbReference type="ARBA" id="ARBA00051915"/>
    </source>
</evidence>
<comment type="similarity">
    <text evidence="1">Belongs to the ATP-dependent AMP-binding enzyme family.</text>
</comment>
<evidence type="ECO:0000313" key="9">
    <source>
        <dbReference type="Proteomes" id="UP000436468"/>
    </source>
</evidence>
<dbReference type="GO" id="GO:0006631">
    <property type="term" value="P:fatty acid metabolic process"/>
    <property type="evidence" value="ECO:0007669"/>
    <property type="project" value="TreeGrafter"/>
</dbReference>
<protein>
    <recommendedName>
        <fullName evidence="5">3-methylmercaptopropionyl-CoA ligase</fullName>
        <ecNumber evidence="4">6.2.1.44</ecNumber>
    </recommendedName>
</protein>
<dbReference type="Gene3D" id="3.40.50.12780">
    <property type="entry name" value="N-terminal domain of ligase-like"/>
    <property type="match status" value="1"/>
</dbReference>
<dbReference type="SUPFAM" id="SSF56801">
    <property type="entry name" value="Acetyl-CoA synthetase-like"/>
    <property type="match status" value="1"/>
</dbReference>
<dbReference type="InterPro" id="IPR025110">
    <property type="entry name" value="AMP-bd_C"/>
</dbReference>
<evidence type="ECO:0000259" key="6">
    <source>
        <dbReference type="Pfam" id="PF00501"/>
    </source>
</evidence>
<dbReference type="PROSITE" id="PS00455">
    <property type="entry name" value="AMP_BINDING"/>
    <property type="match status" value="1"/>
</dbReference>
<keyword evidence="9" id="KW-1185">Reference proteome</keyword>
<dbReference type="InterPro" id="IPR020845">
    <property type="entry name" value="AMP-binding_CS"/>
</dbReference>
<sequence length="517" mass="55604">MLQTDLIAPIPVLIQRHAGERGRKIAFEDAGGKVTYGELASRTANLAGHFSDLGIRPGDRVVIFLPNCVRWVEACFAIARAGAVSVPISYDATEGEVVYRLQDAACSMVITTDERSGFIEAIRQQCPDLGTVVLIERGQAKGKGHRYEDLAVKKAVSAPRDSLTMHEPAFIVYTSGTTGRAKGVLLSTHSMLWVTASCWAPIAMLSDTDTLLSPLPLFHSYALNLSVLGVLAAGASEYIMEKFSTSDALRLLSTGKFTVFPGVPTMFHYLLEATKGEGRLKLGAIRLALSAGAIMPAPLNREFESKFGIKLLDGYGITETSTMVTMNWPSGGRVLGSCGLPVPGLSVRIVGQDGKDVAQGSEGELIVRGPNVMLGYHNKPDETATALRDGWYHTGDLAKSDENGFLTITGRLKELIIRGGQNIAPAEIEEIVGGHEHVVDCAVVGVPHQHLGEVVALFVVSRVASPDREAILAHCRKYLSSYKVPESVSFVDEIPRTGSGKIMRFKLRAAFESRSAG</sequence>
<evidence type="ECO:0000313" key="8">
    <source>
        <dbReference type="EMBL" id="MVT64675.1"/>
    </source>
</evidence>
<comment type="catalytic activity">
    <reaction evidence="3">
        <text>3-(methylsulfanyl)propanoate + ATP + CoA = 3-(methylsulfanyl)propanoyl-CoA + AMP + diphosphate</text>
        <dbReference type="Rhea" id="RHEA:43052"/>
        <dbReference type="ChEBI" id="CHEBI:30616"/>
        <dbReference type="ChEBI" id="CHEBI:33019"/>
        <dbReference type="ChEBI" id="CHEBI:49016"/>
        <dbReference type="ChEBI" id="CHEBI:57287"/>
        <dbReference type="ChEBI" id="CHEBI:82815"/>
        <dbReference type="ChEBI" id="CHEBI:456215"/>
        <dbReference type="EC" id="6.2.1.44"/>
    </reaction>
    <physiologicalReaction direction="left-to-right" evidence="3">
        <dbReference type="Rhea" id="RHEA:43053"/>
    </physiologicalReaction>
</comment>
<comment type="caution">
    <text evidence="8">The sequence shown here is derived from an EMBL/GenBank/DDBJ whole genome shotgun (WGS) entry which is preliminary data.</text>
</comment>
<dbReference type="PANTHER" id="PTHR43201">
    <property type="entry name" value="ACYL-COA SYNTHETASE"/>
    <property type="match status" value="1"/>
</dbReference>
<proteinExistence type="inferred from homology"/>
<dbReference type="FunFam" id="3.30.300.30:FF:000008">
    <property type="entry name" value="2,3-dihydroxybenzoate-AMP ligase"/>
    <property type="match status" value="1"/>
</dbReference>